<reference evidence="1 2" key="1">
    <citation type="submission" date="2019-03" db="EMBL/GenBank/DDBJ databases">
        <title>Roseomonas sp. a novel Roseomonas species isolated from Sea whip Gorgonian.</title>
        <authorList>
            <person name="Li F."/>
            <person name="Pan X."/>
            <person name="Huang S."/>
            <person name="Li Z."/>
            <person name="Meng B."/>
        </authorList>
    </citation>
    <scope>NUCLEOTIDE SEQUENCE [LARGE SCALE GENOMIC DNA]</scope>
    <source>
        <strain evidence="1 2">M0104</strain>
    </source>
</reference>
<evidence type="ECO:0000313" key="2">
    <source>
        <dbReference type="Proteomes" id="UP000460715"/>
    </source>
</evidence>
<keyword evidence="2" id="KW-1185">Reference proteome</keyword>
<sequence length="92" mass="9962">MDQAAALFAFPQNPEDRLRLALRRLDAALSEQADAVARFRGSLSDLRTAVGGLAGQVQNYRATLDETAAKVRHTHEAALELGRTADRMATLA</sequence>
<proteinExistence type="predicted"/>
<organism evidence="1 2">
    <name type="scientific">Teichococcus coralli</name>
    <dbReference type="NCBI Taxonomy" id="2545983"/>
    <lineage>
        <taxon>Bacteria</taxon>
        <taxon>Pseudomonadati</taxon>
        <taxon>Pseudomonadota</taxon>
        <taxon>Alphaproteobacteria</taxon>
        <taxon>Acetobacterales</taxon>
        <taxon>Roseomonadaceae</taxon>
        <taxon>Roseomonas</taxon>
    </lineage>
</organism>
<dbReference type="Proteomes" id="UP000460715">
    <property type="component" value="Unassembled WGS sequence"/>
</dbReference>
<gene>
    <name evidence="1" type="ORF">E0493_08435</name>
</gene>
<comment type="caution">
    <text evidence="1">The sequence shown here is derived from an EMBL/GenBank/DDBJ whole genome shotgun (WGS) entry which is preliminary data.</text>
</comment>
<name>A0A845B9W5_9PROT</name>
<dbReference type="RefSeq" id="WP_160936488.1">
    <property type="nucleotide sequence ID" value="NZ_SNVJ01000005.1"/>
</dbReference>
<accession>A0A845B9W5</accession>
<evidence type="ECO:0000313" key="1">
    <source>
        <dbReference type="EMBL" id="MXP63378.1"/>
    </source>
</evidence>
<dbReference type="OrthoDB" id="7276193at2"/>
<dbReference type="EMBL" id="SNVJ01000005">
    <property type="protein sequence ID" value="MXP63378.1"/>
    <property type="molecule type" value="Genomic_DNA"/>
</dbReference>
<dbReference type="AlphaFoldDB" id="A0A845B9W5"/>
<protein>
    <submittedName>
        <fullName evidence="1">Uncharacterized protein</fullName>
    </submittedName>
</protein>